<reference evidence="4" key="1">
    <citation type="journal article" date="2019" name="Int. J. Syst. Evol. Microbiol.">
        <title>The Global Catalogue of Microorganisms (GCM) 10K type strain sequencing project: providing services to taxonomists for standard genome sequencing and annotation.</title>
        <authorList>
            <consortium name="The Broad Institute Genomics Platform"/>
            <consortium name="The Broad Institute Genome Sequencing Center for Infectious Disease"/>
            <person name="Wu L."/>
            <person name="Ma J."/>
        </authorList>
    </citation>
    <scope>NUCLEOTIDE SEQUENCE [LARGE SCALE GENOMIC DNA]</scope>
    <source>
        <strain evidence="4">CCUG 49452</strain>
    </source>
</reference>
<feature type="transmembrane region" description="Helical" evidence="2">
    <location>
        <begin position="12"/>
        <end position="31"/>
    </location>
</feature>
<dbReference type="RefSeq" id="WP_382429444.1">
    <property type="nucleotide sequence ID" value="NZ_JBHSHJ010000001.1"/>
</dbReference>
<feature type="region of interest" description="Disordered" evidence="1">
    <location>
        <begin position="196"/>
        <end position="215"/>
    </location>
</feature>
<protein>
    <submittedName>
        <fullName evidence="3">GspMb/PilO family protein</fullName>
    </submittedName>
</protein>
<keyword evidence="2" id="KW-0812">Transmembrane</keyword>
<keyword evidence="4" id="KW-1185">Reference proteome</keyword>
<name>A0ABV9QBP3_9BURK</name>
<dbReference type="Pfam" id="PF10741">
    <property type="entry name" value="T2SSM_b"/>
    <property type="match status" value="1"/>
</dbReference>
<proteinExistence type="predicted"/>
<feature type="compositionally biased region" description="Polar residues" evidence="1">
    <location>
        <begin position="206"/>
        <end position="215"/>
    </location>
</feature>
<dbReference type="InterPro" id="IPR034756">
    <property type="entry name" value="T2SSM_b"/>
</dbReference>
<accession>A0ABV9QBP3</accession>
<evidence type="ECO:0000256" key="1">
    <source>
        <dbReference type="SAM" id="MobiDB-lite"/>
    </source>
</evidence>
<organism evidence="3 4">
    <name type="scientific">Giesbergeria sinuosa</name>
    <dbReference type="NCBI Taxonomy" id="80883"/>
    <lineage>
        <taxon>Bacteria</taxon>
        <taxon>Pseudomonadati</taxon>
        <taxon>Pseudomonadota</taxon>
        <taxon>Betaproteobacteria</taxon>
        <taxon>Burkholderiales</taxon>
        <taxon>Comamonadaceae</taxon>
        <taxon>Giesbergeria</taxon>
    </lineage>
</organism>
<evidence type="ECO:0000313" key="4">
    <source>
        <dbReference type="Proteomes" id="UP001596001"/>
    </source>
</evidence>
<evidence type="ECO:0000313" key="3">
    <source>
        <dbReference type="EMBL" id="MFC4787727.1"/>
    </source>
</evidence>
<keyword evidence="2" id="KW-0472">Membrane</keyword>
<dbReference type="EMBL" id="JBHSHJ010000001">
    <property type="protein sequence ID" value="MFC4787727.1"/>
    <property type="molecule type" value="Genomic_DNA"/>
</dbReference>
<dbReference type="Proteomes" id="UP001596001">
    <property type="component" value="Unassembled WGS sequence"/>
</dbReference>
<comment type="caution">
    <text evidence="3">The sequence shown here is derived from an EMBL/GenBank/DDBJ whole genome shotgun (WGS) entry which is preliminary data.</text>
</comment>
<evidence type="ECO:0000256" key="2">
    <source>
        <dbReference type="SAM" id="Phobius"/>
    </source>
</evidence>
<keyword evidence="2" id="KW-1133">Transmembrane helix</keyword>
<gene>
    <name evidence="3" type="ORF">ACFO6X_01795</name>
</gene>
<sequence>MKRAVQRVYREHGIKYFAFPVVVLLLLASLFDEHVGGYLEKREETLDQQMTAENNQSVLELNKKITTSHEKLEPEFLPLQQKLFVEADVQAATQKMQAQLQQLLQSLYFDGIEFTDIQDTPINTVVSRIAMTAHFNGVPQQLPRLQAALARSPQQIGVENLELKVVQDPQRGGQQLDISLRLTGLHMNPMPAGFDTVAAAGAKGNSDPQNSRKQQ</sequence>